<protein>
    <submittedName>
        <fullName evidence="2">Uncharacterized protein</fullName>
    </submittedName>
</protein>
<reference evidence="2 3" key="1">
    <citation type="journal article" date="2015" name="Sci. Rep.">
        <title>The power of single molecule real-time sequencing technology in the de novo assembly of a eukaryotic genome.</title>
        <authorList>
            <person name="Sakai H."/>
            <person name="Naito K."/>
            <person name="Ogiso-Tanaka E."/>
            <person name="Takahashi Y."/>
            <person name="Iseki K."/>
            <person name="Muto C."/>
            <person name="Satou K."/>
            <person name="Teruya K."/>
            <person name="Shiroma A."/>
            <person name="Shimoji M."/>
            <person name="Hirano T."/>
            <person name="Itoh T."/>
            <person name="Kaga A."/>
            <person name="Tomooka N."/>
        </authorList>
    </citation>
    <scope>NUCLEOTIDE SEQUENCE [LARGE SCALE GENOMIC DNA]</scope>
    <source>
        <strain evidence="3">cv. Shumari</strain>
    </source>
</reference>
<dbReference type="AlphaFoldDB" id="A0A0S3RVY9"/>
<accession>A0A0S3RVY9</accession>
<proteinExistence type="predicted"/>
<gene>
    <name evidence="2" type="primary">Vigan.04G200700</name>
    <name evidence="2" type="ORF">VIGAN_04200700</name>
</gene>
<keyword evidence="3" id="KW-1185">Reference proteome</keyword>
<evidence type="ECO:0000313" key="3">
    <source>
        <dbReference type="Proteomes" id="UP000291084"/>
    </source>
</evidence>
<evidence type="ECO:0000256" key="1">
    <source>
        <dbReference type="SAM" id="MobiDB-lite"/>
    </source>
</evidence>
<feature type="compositionally biased region" description="Basic and acidic residues" evidence="1">
    <location>
        <begin position="38"/>
        <end position="47"/>
    </location>
</feature>
<evidence type="ECO:0000313" key="2">
    <source>
        <dbReference type="EMBL" id="BAT84591.1"/>
    </source>
</evidence>
<feature type="region of interest" description="Disordered" evidence="1">
    <location>
        <begin position="38"/>
        <end position="91"/>
    </location>
</feature>
<organism evidence="2 3">
    <name type="scientific">Vigna angularis var. angularis</name>
    <dbReference type="NCBI Taxonomy" id="157739"/>
    <lineage>
        <taxon>Eukaryota</taxon>
        <taxon>Viridiplantae</taxon>
        <taxon>Streptophyta</taxon>
        <taxon>Embryophyta</taxon>
        <taxon>Tracheophyta</taxon>
        <taxon>Spermatophyta</taxon>
        <taxon>Magnoliopsida</taxon>
        <taxon>eudicotyledons</taxon>
        <taxon>Gunneridae</taxon>
        <taxon>Pentapetalae</taxon>
        <taxon>rosids</taxon>
        <taxon>fabids</taxon>
        <taxon>Fabales</taxon>
        <taxon>Fabaceae</taxon>
        <taxon>Papilionoideae</taxon>
        <taxon>50 kb inversion clade</taxon>
        <taxon>NPAAA clade</taxon>
        <taxon>indigoferoid/millettioid clade</taxon>
        <taxon>Phaseoleae</taxon>
        <taxon>Vigna</taxon>
    </lineage>
</organism>
<sequence>MASVATSMNESGSSDLLLAVMEENVATVGKGLSLVTKEEKNVGERSGGDNGGDNVVAHGSDQGGIFMKKMNSEPNGRKILECRGSNLEGNP</sequence>
<name>A0A0S3RVY9_PHAAN</name>
<dbReference type="Proteomes" id="UP000291084">
    <property type="component" value="Chromosome 4"/>
</dbReference>
<dbReference type="EMBL" id="AP015037">
    <property type="protein sequence ID" value="BAT84591.1"/>
    <property type="molecule type" value="Genomic_DNA"/>
</dbReference>